<gene>
    <name evidence="3" type="primary">LOC112488774</name>
</gene>
<proteinExistence type="predicted"/>
<evidence type="ECO:0000259" key="1">
    <source>
        <dbReference type="PROSITE" id="PS50181"/>
    </source>
</evidence>
<dbReference type="KEGG" id="zju:112488774"/>
<dbReference type="InterPro" id="IPR001810">
    <property type="entry name" value="F-box_dom"/>
</dbReference>
<reference evidence="3" key="1">
    <citation type="submission" date="2025-08" db="UniProtKB">
        <authorList>
            <consortium name="RefSeq"/>
        </authorList>
    </citation>
    <scope>IDENTIFICATION</scope>
    <source>
        <tissue evidence="3">Seedling</tissue>
    </source>
</reference>
<dbReference type="Pfam" id="PF03478">
    <property type="entry name" value="Beta-prop_KIB1-4"/>
    <property type="match status" value="1"/>
</dbReference>
<dbReference type="InterPro" id="IPR036047">
    <property type="entry name" value="F-box-like_dom_sf"/>
</dbReference>
<dbReference type="Proteomes" id="UP001652623">
    <property type="component" value="Chromosome 5"/>
</dbReference>
<evidence type="ECO:0000313" key="2">
    <source>
        <dbReference type="Proteomes" id="UP001652623"/>
    </source>
</evidence>
<keyword evidence="2" id="KW-1185">Reference proteome</keyword>
<dbReference type="PROSITE" id="PS50181">
    <property type="entry name" value="FBOX"/>
    <property type="match status" value="1"/>
</dbReference>
<dbReference type="FunCoup" id="A0A6P6GB33">
    <property type="interactions" value="154"/>
</dbReference>
<sequence length="370" mass="42734">MAKRVCTEGANWSNLPTDLLQSIVKELNCEDMTRFKAVCLSWNIAVRSHMSSLIPSMLTCTTSNEQQHHEKHHKAKISFSRFFSLTQNKVYEVKKVFGRFSDFCCVGSSCGWLVILDAKKDPKLHLVDPFTGFEIGGFPSVRSLFPERIRRREDMIAKAILSSDPYVNNKFVVVVMHSFSQGIAFCEQGDKQWTEVSESEQDDQEQDDEDKHYCDIIHHNEKLYALTLELGQVEVWKLQLQRHDRGSSPTKLFTIECLTVLDEWRTYGLDLYRLNTMCYKVRCHLVESSSGEILLVLRLVGKYDNMSSIGFITRRFAAYKLDSSGQGWVSIMSVSDRAKLIAEYQHCVEYERYSTYNSDDYLTQSLIRLD</sequence>
<name>A0A6P6GB33_ZIZJJ</name>
<dbReference type="PANTHER" id="PTHR44259:SF15">
    <property type="entry name" value="F-BOX PROTEIN KIB2-RELATED"/>
    <property type="match status" value="1"/>
</dbReference>
<organism evidence="2 3">
    <name type="scientific">Ziziphus jujuba</name>
    <name type="common">Chinese jujube</name>
    <name type="synonym">Ziziphus sativa</name>
    <dbReference type="NCBI Taxonomy" id="326968"/>
    <lineage>
        <taxon>Eukaryota</taxon>
        <taxon>Viridiplantae</taxon>
        <taxon>Streptophyta</taxon>
        <taxon>Embryophyta</taxon>
        <taxon>Tracheophyta</taxon>
        <taxon>Spermatophyta</taxon>
        <taxon>Magnoliopsida</taxon>
        <taxon>eudicotyledons</taxon>
        <taxon>Gunneridae</taxon>
        <taxon>Pentapetalae</taxon>
        <taxon>rosids</taxon>
        <taxon>fabids</taxon>
        <taxon>Rosales</taxon>
        <taxon>Rhamnaceae</taxon>
        <taxon>Paliureae</taxon>
        <taxon>Ziziphus</taxon>
    </lineage>
</organism>
<dbReference type="AlphaFoldDB" id="A0A6P6GB33"/>
<dbReference type="SUPFAM" id="SSF81383">
    <property type="entry name" value="F-box domain"/>
    <property type="match status" value="1"/>
</dbReference>
<dbReference type="GeneID" id="112488774"/>
<evidence type="ECO:0000313" key="3">
    <source>
        <dbReference type="RefSeq" id="XP_024930900.3"/>
    </source>
</evidence>
<feature type="domain" description="F-box" evidence="1">
    <location>
        <begin position="9"/>
        <end position="57"/>
    </location>
</feature>
<protein>
    <submittedName>
        <fullName evidence="3">Probable F-box protein At4g22060</fullName>
    </submittedName>
</protein>
<dbReference type="Pfam" id="PF00646">
    <property type="entry name" value="F-box"/>
    <property type="match status" value="1"/>
</dbReference>
<dbReference type="Gene3D" id="1.20.1280.50">
    <property type="match status" value="1"/>
</dbReference>
<accession>A0A6P6GB33</accession>
<dbReference type="RefSeq" id="XP_024930900.3">
    <property type="nucleotide sequence ID" value="XM_025075132.3"/>
</dbReference>
<dbReference type="InParanoid" id="A0A6P6GB33"/>
<dbReference type="InterPro" id="IPR005174">
    <property type="entry name" value="KIB1-4_b-propeller"/>
</dbReference>
<dbReference type="InterPro" id="IPR050942">
    <property type="entry name" value="F-box_BR-signaling"/>
</dbReference>
<dbReference type="PANTHER" id="PTHR44259">
    <property type="entry name" value="OS07G0183000 PROTEIN-RELATED"/>
    <property type="match status" value="1"/>
</dbReference>